<dbReference type="Pfam" id="PF06202">
    <property type="entry name" value="GDE_C"/>
    <property type="match status" value="1"/>
</dbReference>
<reference evidence="3" key="1">
    <citation type="submission" date="2021-02" db="EMBL/GenBank/DDBJ databases">
        <authorList>
            <person name="Nowell W R."/>
        </authorList>
    </citation>
    <scope>NUCLEOTIDE SEQUENCE</scope>
</reference>
<dbReference type="GO" id="GO:0004135">
    <property type="term" value="F:amylo-alpha-1,6-glucosidase activity"/>
    <property type="evidence" value="ECO:0007669"/>
    <property type="project" value="InterPro"/>
</dbReference>
<accession>A0A818JHV1</accession>
<sequence length="451" mass="51865">MGSFILDNMRPLETNLYLWYYDQAHDNPCQVERRSVEDVLPHSAIVTFGPIDKILIEASLSHPLNEELIKKFVESIEYINGLERTKIYVHENSSLIRLTSLNSIDYNAFRTIEFTENFCPGSIVILIDIERVPYRSSIEERSNGKSFDAYSIPNYGKLTYCSLQGQISILDKIRFNNDLKHPFIIYFKQGNWLMDYISTRIKIHSNTKQLGECYEDIFSHIKNLSCLIIPSYFDLILNKSYKLIKEHSLKFNESVYSFIINICSRTKSTINLINKKRGIGHSLESVMSDEGLNNKIGIDTKTGFVCGGNRWNFEAWIDNMGSSDKANNNAHPATPTDGSAVKLVGLSRTVIAWILQMNQEGHYPYDSVETSTEIDEKMKLLFLEWLNKIDETNSSEYANRRRIYTDTINSFLKWTDFQVRPNFIIAAIILALKQVETILLGKYGIKTLDST</sequence>
<dbReference type="Pfam" id="PF14702">
    <property type="entry name" value="hGDE_central"/>
    <property type="match status" value="1"/>
</dbReference>
<dbReference type="InterPro" id="IPR032790">
    <property type="entry name" value="GDE_C"/>
</dbReference>
<dbReference type="PANTHER" id="PTHR10569:SF2">
    <property type="entry name" value="GLYCOGEN DEBRANCHING ENZYME"/>
    <property type="match status" value="1"/>
</dbReference>
<comment type="caution">
    <text evidence="3">The sequence shown here is derived from an EMBL/GenBank/DDBJ whole genome shotgun (WGS) entry which is preliminary data.</text>
</comment>
<dbReference type="InterPro" id="IPR032788">
    <property type="entry name" value="AGL_central"/>
</dbReference>
<evidence type="ECO:0000259" key="2">
    <source>
        <dbReference type="Pfam" id="PF14702"/>
    </source>
</evidence>
<dbReference type="Proteomes" id="UP000663872">
    <property type="component" value="Unassembled WGS sequence"/>
</dbReference>
<dbReference type="PANTHER" id="PTHR10569">
    <property type="entry name" value="GLYCOGEN DEBRANCHING ENZYME"/>
    <property type="match status" value="1"/>
</dbReference>
<protein>
    <submittedName>
        <fullName evidence="3">Uncharacterized protein</fullName>
    </submittedName>
</protein>
<evidence type="ECO:0000313" key="4">
    <source>
        <dbReference type="Proteomes" id="UP000663872"/>
    </source>
</evidence>
<dbReference type="AlphaFoldDB" id="A0A818JHV1"/>
<feature type="domain" description="Glycogen debranching enzyme C-terminal" evidence="1">
    <location>
        <begin position="272"/>
        <end position="450"/>
    </location>
</feature>
<dbReference type="GO" id="GO:0004134">
    <property type="term" value="F:4-alpha-glucanotransferase activity"/>
    <property type="evidence" value="ECO:0007669"/>
    <property type="project" value="InterPro"/>
</dbReference>
<organism evidence="3 4">
    <name type="scientific">Rotaria socialis</name>
    <dbReference type="NCBI Taxonomy" id="392032"/>
    <lineage>
        <taxon>Eukaryota</taxon>
        <taxon>Metazoa</taxon>
        <taxon>Spiralia</taxon>
        <taxon>Gnathifera</taxon>
        <taxon>Rotifera</taxon>
        <taxon>Eurotatoria</taxon>
        <taxon>Bdelloidea</taxon>
        <taxon>Philodinida</taxon>
        <taxon>Philodinidae</taxon>
        <taxon>Rotaria</taxon>
    </lineage>
</organism>
<dbReference type="InterPro" id="IPR010401">
    <property type="entry name" value="AGL/Gdb1"/>
</dbReference>
<proteinExistence type="predicted"/>
<evidence type="ECO:0000259" key="1">
    <source>
        <dbReference type="Pfam" id="PF06202"/>
    </source>
</evidence>
<evidence type="ECO:0000313" key="3">
    <source>
        <dbReference type="EMBL" id="CAF3539757.1"/>
    </source>
</evidence>
<feature type="domain" description="Glycogen debranching enzyme central" evidence="2">
    <location>
        <begin position="126"/>
        <end position="201"/>
    </location>
</feature>
<dbReference type="EMBL" id="CAJNYT010003209">
    <property type="protein sequence ID" value="CAF3539757.1"/>
    <property type="molecule type" value="Genomic_DNA"/>
</dbReference>
<dbReference type="GO" id="GO:0005980">
    <property type="term" value="P:glycogen catabolic process"/>
    <property type="evidence" value="ECO:0007669"/>
    <property type="project" value="InterPro"/>
</dbReference>
<gene>
    <name evidence="3" type="ORF">GRG538_LOCUS19701</name>
</gene>
<name>A0A818JHV1_9BILA</name>